<reference evidence="2" key="1">
    <citation type="submission" date="2018-05" db="EMBL/GenBank/DDBJ databases">
        <authorList>
            <person name="Lanie J.A."/>
            <person name="Ng W.-L."/>
            <person name="Kazmierczak K.M."/>
            <person name="Andrzejewski T.M."/>
            <person name="Davidsen T.M."/>
            <person name="Wayne K.J."/>
            <person name="Tettelin H."/>
            <person name="Glass J.I."/>
            <person name="Rusch D."/>
            <person name="Podicherti R."/>
            <person name="Tsui H.-C.T."/>
            <person name="Winkler M.E."/>
        </authorList>
    </citation>
    <scope>NUCLEOTIDE SEQUENCE</scope>
</reference>
<evidence type="ECO:0000313" key="2">
    <source>
        <dbReference type="EMBL" id="SVD27484.1"/>
    </source>
</evidence>
<dbReference type="Pfam" id="PF16363">
    <property type="entry name" value="GDP_Man_Dehyd"/>
    <property type="match status" value="1"/>
</dbReference>
<evidence type="ECO:0000259" key="1">
    <source>
        <dbReference type="Pfam" id="PF16363"/>
    </source>
</evidence>
<name>A0A382TZK2_9ZZZZ</name>
<organism evidence="2">
    <name type="scientific">marine metagenome</name>
    <dbReference type="NCBI Taxonomy" id="408172"/>
    <lineage>
        <taxon>unclassified sequences</taxon>
        <taxon>metagenomes</taxon>
        <taxon>ecological metagenomes</taxon>
    </lineage>
</organism>
<protein>
    <recommendedName>
        <fullName evidence="1">NAD(P)-binding domain-containing protein</fullName>
    </recommendedName>
</protein>
<feature type="domain" description="NAD(P)-binding" evidence="1">
    <location>
        <begin position="4"/>
        <end position="164"/>
    </location>
</feature>
<sequence>MRLLVTGGLGFIGSNFILNTIKNNDEISITNVDAELLGSNHNNLLELKNSLNYNFVKGNITNKVLMEKLIADTDAIINFAAETFVDRSILDANQFLVSNIRGTYTILETIRKQKKRLIQISTDEVYGSLENESATEEYRFNPSNPYAATKASAELLVNAYVKTY</sequence>
<dbReference type="Gene3D" id="3.40.50.720">
    <property type="entry name" value="NAD(P)-binding Rossmann-like Domain"/>
    <property type="match status" value="1"/>
</dbReference>
<accession>A0A382TZK2</accession>
<feature type="non-terminal residue" evidence="2">
    <location>
        <position position="164"/>
    </location>
</feature>
<dbReference type="EMBL" id="UINC01140371">
    <property type="protein sequence ID" value="SVD27484.1"/>
    <property type="molecule type" value="Genomic_DNA"/>
</dbReference>
<proteinExistence type="predicted"/>
<dbReference type="InterPro" id="IPR016040">
    <property type="entry name" value="NAD(P)-bd_dom"/>
</dbReference>
<dbReference type="PANTHER" id="PTHR43000">
    <property type="entry name" value="DTDP-D-GLUCOSE 4,6-DEHYDRATASE-RELATED"/>
    <property type="match status" value="1"/>
</dbReference>
<dbReference type="AlphaFoldDB" id="A0A382TZK2"/>
<gene>
    <name evidence="2" type="ORF">METZ01_LOCUS380338</name>
</gene>
<dbReference type="SUPFAM" id="SSF51735">
    <property type="entry name" value="NAD(P)-binding Rossmann-fold domains"/>
    <property type="match status" value="1"/>
</dbReference>
<dbReference type="InterPro" id="IPR036291">
    <property type="entry name" value="NAD(P)-bd_dom_sf"/>
</dbReference>